<dbReference type="GO" id="GO:0016787">
    <property type="term" value="F:hydrolase activity"/>
    <property type="evidence" value="ECO:0007669"/>
    <property type="project" value="UniProtKB-KW"/>
</dbReference>
<dbReference type="InterPro" id="IPR000073">
    <property type="entry name" value="AB_hydrolase_1"/>
</dbReference>
<dbReference type="PANTHER" id="PTHR43798:SF33">
    <property type="entry name" value="HYDROLASE, PUTATIVE (AFU_ORTHOLOGUE AFUA_2G14860)-RELATED"/>
    <property type="match status" value="1"/>
</dbReference>
<proteinExistence type="predicted"/>
<name>A0ABS6FSH1_9BACL</name>
<dbReference type="EMBL" id="JAHLQJ010000013">
    <property type="protein sequence ID" value="MBU5673176.1"/>
    <property type="molecule type" value="Genomic_DNA"/>
</dbReference>
<comment type="caution">
    <text evidence="2">The sequence shown here is derived from an EMBL/GenBank/DDBJ whole genome shotgun (WGS) entry which is preliminary data.</text>
</comment>
<organism evidence="2 3">
    <name type="scientific">Paenibacillus brevis</name>
    <dbReference type="NCBI Taxonomy" id="2841508"/>
    <lineage>
        <taxon>Bacteria</taxon>
        <taxon>Bacillati</taxon>
        <taxon>Bacillota</taxon>
        <taxon>Bacilli</taxon>
        <taxon>Bacillales</taxon>
        <taxon>Paenibacillaceae</taxon>
        <taxon>Paenibacillus</taxon>
    </lineage>
</organism>
<dbReference type="Pfam" id="PF00561">
    <property type="entry name" value="Abhydrolase_1"/>
    <property type="match status" value="1"/>
</dbReference>
<dbReference type="RefSeq" id="WP_216479731.1">
    <property type="nucleotide sequence ID" value="NZ_JAHLQJ010000013.1"/>
</dbReference>
<dbReference type="InterPro" id="IPR050266">
    <property type="entry name" value="AB_hydrolase_sf"/>
</dbReference>
<dbReference type="PANTHER" id="PTHR43798">
    <property type="entry name" value="MONOACYLGLYCEROL LIPASE"/>
    <property type="match status" value="1"/>
</dbReference>
<keyword evidence="3" id="KW-1185">Reference proteome</keyword>
<accession>A0ABS6FSH1</accession>
<reference evidence="2 3" key="1">
    <citation type="submission" date="2021-06" db="EMBL/GenBank/DDBJ databases">
        <authorList>
            <person name="Sun Q."/>
            <person name="Li D."/>
        </authorList>
    </citation>
    <scope>NUCLEOTIDE SEQUENCE [LARGE SCALE GENOMIC DNA]</scope>
    <source>
        <strain evidence="2 3">MSJ-6</strain>
    </source>
</reference>
<feature type="domain" description="AB hydrolase-1" evidence="1">
    <location>
        <begin position="56"/>
        <end position="275"/>
    </location>
</feature>
<protein>
    <submittedName>
        <fullName evidence="2">Alpha/beta hydrolase</fullName>
    </submittedName>
</protein>
<evidence type="ECO:0000313" key="3">
    <source>
        <dbReference type="Proteomes" id="UP000743001"/>
    </source>
</evidence>
<evidence type="ECO:0000313" key="2">
    <source>
        <dbReference type="EMBL" id="MBU5673176.1"/>
    </source>
</evidence>
<sequence>MILTAVIIIIVFVLAIQYVQLQRELAEAKQRLNSYQSQNIALSYGEMTYVDKGTGPVILVAHGISGGYDQGYEALHGKEEQYRILAPSRFGYLGSTVPGNASPKAQAAAYKELLDALGIEKVFLLGTSAGGTIAIRFALDYPDRTQGLILYSSAFPLPEKPESYSNYQGPPAFLCNDFAMWLFRPLFKPMMGMKPNTIYGMLPVSKRKEGMQIDAATVNPDMARNFDQYPIEEMNVPALIVGARDDKLANFDTMEQAISRFRYYTLLAFDTGGHMMEGHEQEIDTAFDTFIQASVLLESDR</sequence>
<gene>
    <name evidence="2" type="ORF">KQJ23_15210</name>
</gene>
<keyword evidence="2" id="KW-0378">Hydrolase</keyword>
<dbReference type="Proteomes" id="UP000743001">
    <property type="component" value="Unassembled WGS sequence"/>
</dbReference>
<evidence type="ECO:0000259" key="1">
    <source>
        <dbReference type="Pfam" id="PF00561"/>
    </source>
</evidence>